<dbReference type="GO" id="GO:0016787">
    <property type="term" value="F:hydrolase activity"/>
    <property type="evidence" value="ECO:0007669"/>
    <property type="project" value="UniProtKB-KW"/>
</dbReference>
<evidence type="ECO:0000313" key="2">
    <source>
        <dbReference type="Proteomes" id="UP000284416"/>
    </source>
</evidence>
<accession>A0A417YDP1</accession>
<gene>
    <name evidence="1" type="ORF">D1B31_23305</name>
</gene>
<dbReference type="RefSeq" id="WP_118924933.1">
    <property type="nucleotide sequence ID" value="NZ_QWEG01000028.1"/>
</dbReference>
<reference evidence="1 2" key="1">
    <citation type="journal article" date="2017" name="Int. J. Syst. Evol. Microbiol.">
        <title>Bacillus notoginsengisoli sp. nov., a novel bacterium isolated from the rhizosphere of Panax notoginseng.</title>
        <authorList>
            <person name="Zhang M.Y."/>
            <person name="Cheng J."/>
            <person name="Cai Y."/>
            <person name="Zhang T.Y."/>
            <person name="Wu Y.Y."/>
            <person name="Manikprabhu D."/>
            <person name="Li W.J."/>
            <person name="Zhang Y.X."/>
        </authorList>
    </citation>
    <scope>NUCLEOTIDE SEQUENCE [LARGE SCALE GENOMIC DNA]</scope>
    <source>
        <strain evidence="1 2">JCM 30743</strain>
    </source>
</reference>
<proteinExistence type="predicted"/>
<sequence>MENEKKTYYIAIANGEIFRNATSSPWDFKITATDDEITQLREFFDENYANEWLTFVRAHIPYMEYHNDRETKRYDDKLQTIYSYIYDLGDEEAREHIASMGILPSDDSGL</sequence>
<evidence type="ECO:0000313" key="1">
    <source>
        <dbReference type="EMBL" id="RHW30754.1"/>
    </source>
</evidence>
<dbReference type="OrthoDB" id="2706506at2"/>
<protein>
    <submittedName>
        <fullName evidence="1">Hydrolase</fullName>
    </submittedName>
</protein>
<keyword evidence="2" id="KW-1185">Reference proteome</keyword>
<dbReference type="EMBL" id="QWEG01000028">
    <property type="protein sequence ID" value="RHW30754.1"/>
    <property type="molecule type" value="Genomic_DNA"/>
</dbReference>
<organism evidence="1 2">
    <name type="scientific">Neobacillus notoginsengisoli</name>
    <dbReference type="NCBI Taxonomy" id="1578198"/>
    <lineage>
        <taxon>Bacteria</taxon>
        <taxon>Bacillati</taxon>
        <taxon>Bacillota</taxon>
        <taxon>Bacilli</taxon>
        <taxon>Bacillales</taxon>
        <taxon>Bacillaceae</taxon>
        <taxon>Neobacillus</taxon>
    </lineage>
</organism>
<name>A0A417YDP1_9BACI</name>
<dbReference type="AlphaFoldDB" id="A0A417YDP1"/>
<keyword evidence="1" id="KW-0378">Hydrolase</keyword>
<dbReference type="Proteomes" id="UP000284416">
    <property type="component" value="Unassembled WGS sequence"/>
</dbReference>
<comment type="caution">
    <text evidence="1">The sequence shown here is derived from an EMBL/GenBank/DDBJ whole genome shotgun (WGS) entry which is preliminary data.</text>
</comment>